<proteinExistence type="predicted"/>
<dbReference type="Gene3D" id="1.20.120.1600">
    <property type="match status" value="1"/>
</dbReference>
<dbReference type="EMBL" id="WUUU01000264">
    <property type="protein sequence ID" value="MXR22384.1"/>
    <property type="molecule type" value="Genomic_DNA"/>
</dbReference>
<accession>A0A6B0SKP7</accession>
<comment type="caution">
    <text evidence="2">The sequence shown here is derived from an EMBL/GenBank/DDBJ whole genome shotgun (WGS) entry which is preliminary data.</text>
</comment>
<reference evidence="2 3" key="1">
    <citation type="submission" date="2019-12" db="EMBL/GenBank/DDBJ databases">
        <title>Isolation and characterization of three novel carbon monoxide-oxidizing members of Halobacteria from salione crusts and soils.</title>
        <authorList>
            <person name="Myers M.R."/>
            <person name="King G.M."/>
        </authorList>
    </citation>
    <scope>NUCLEOTIDE SEQUENCE [LARGE SCALE GENOMIC DNA]</scope>
    <source>
        <strain evidence="2 3">PCN9</strain>
    </source>
</reference>
<feature type="compositionally biased region" description="Polar residues" evidence="1">
    <location>
        <begin position="131"/>
        <end position="147"/>
    </location>
</feature>
<organism evidence="2 3">
    <name type="scientific">Halobacterium bonnevillei</name>
    <dbReference type="NCBI Taxonomy" id="2692200"/>
    <lineage>
        <taxon>Archaea</taxon>
        <taxon>Methanobacteriati</taxon>
        <taxon>Methanobacteriota</taxon>
        <taxon>Stenosarchaea group</taxon>
        <taxon>Halobacteria</taxon>
        <taxon>Halobacteriales</taxon>
        <taxon>Halobacteriaceae</taxon>
        <taxon>Halobacterium</taxon>
    </lineage>
</organism>
<dbReference type="SUPFAM" id="SSF56784">
    <property type="entry name" value="HAD-like"/>
    <property type="match status" value="1"/>
</dbReference>
<dbReference type="InterPro" id="IPR036412">
    <property type="entry name" value="HAD-like_sf"/>
</dbReference>
<dbReference type="Pfam" id="PF00702">
    <property type="entry name" value="Hydrolase"/>
    <property type="match status" value="1"/>
</dbReference>
<dbReference type="InterPro" id="IPR023214">
    <property type="entry name" value="HAD_sf"/>
</dbReference>
<gene>
    <name evidence="2" type="ORF">GRX66_18005</name>
</gene>
<dbReference type="AlphaFoldDB" id="A0A6B0SKP7"/>
<evidence type="ECO:0000256" key="1">
    <source>
        <dbReference type="SAM" id="MobiDB-lite"/>
    </source>
</evidence>
<protein>
    <submittedName>
        <fullName evidence="2">Uncharacterized protein</fullName>
    </submittedName>
</protein>
<feature type="non-terminal residue" evidence="2">
    <location>
        <position position="147"/>
    </location>
</feature>
<evidence type="ECO:0000313" key="2">
    <source>
        <dbReference type="EMBL" id="MXR22384.1"/>
    </source>
</evidence>
<dbReference type="OrthoDB" id="27736at2157"/>
<dbReference type="Proteomes" id="UP000471521">
    <property type="component" value="Unassembled WGS sequence"/>
</dbReference>
<dbReference type="Gene3D" id="3.40.50.1000">
    <property type="entry name" value="HAD superfamily/HAD-like"/>
    <property type="match status" value="1"/>
</dbReference>
<feature type="region of interest" description="Disordered" evidence="1">
    <location>
        <begin position="117"/>
        <end position="147"/>
    </location>
</feature>
<dbReference type="RefSeq" id="WP_201293089.1">
    <property type="nucleotide sequence ID" value="NZ_WUUU01000264.1"/>
</dbReference>
<keyword evidence="3" id="KW-1185">Reference proteome</keyword>
<sequence>MVDAVCFDLDDTLVTYERSVADVLAAAFDRAGVDQCFSAADYRGAFEEYAERTDTVAELRRACFADLAEAAGRDPASGVAVANAYEAERDQTRVRTLPGARDLLDAVDRPTALVTNGRPRCSARNSRARDSTTPSTRWCSRATTRRR</sequence>
<evidence type="ECO:0000313" key="3">
    <source>
        <dbReference type="Proteomes" id="UP000471521"/>
    </source>
</evidence>
<name>A0A6B0SKP7_9EURY</name>